<protein>
    <submittedName>
        <fullName evidence="1">Uncharacterized protein</fullName>
    </submittedName>
</protein>
<gene>
    <name evidence="1" type="ORF">C3I27_03300</name>
</gene>
<evidence type="ECO:0000313" key="1">
    <source>
        <dbReference type="EMBL" id="RTI48452.1"/>
    </source>
</evidence>
<evidence type="ECO:0000313" key="2">
    <source>
        <dbReference type="Proteomes" id="UP000287197"/>
    </source>
</evidence>
<comment type="caution">
    <text evidence="1">The sequence shown here is derived from an EMBL/GenBank/DDBJ whole genome shotgun (WGS) entry which is preliminary data.</text>
</comment>
<accession>A0AAX1Z4R0</accession>
<sequence>MLDKIIGQLRHLDMDLNINRILESSTLSGSMNLRKSMEVYSKVRQDCLGMLDILRSITSGVGKSDLQFYDTLNGTCVIVTSIIDRMTDGISVLNLQENVNKVELANQTDNATSSLIRTVCDPLYGLLRSKCMTNLPNSLSSRIYNLRISFLSTTPDPLPDESFLSVEGDKLVFNSLAKTRIMMIMGDIKGIASDKSIQFLCRDT</sequence>
<proteinExistence type="predicted"/>
<dbReference type="AlphaFoldDB" id="A0AAX1Z4R0"/>
<reference evidence="1" key="2">
    <citation type="journal article" date="2019" name="Appl. Environ. Microbiol.">
        <title>Population genetics and characterization of Campylobacter jejuni isolates in western jackdaws and game birds in Finland.</title>
        <authorList>
            <person name="Kovanen S."/>
            <person name="Rossi M."/>
            <person name="Pohja-Mykra M."/>
            <person name="Nieminen T."/>
            <person name="Raunio-Saarnisto M."/>
            <person name="Sauvala M."/>
            <person name="Fredriksson-Ahomaa M."/>
            <person name="Hanninen M.L."/>
            <person name="Kivisto R."/>
        </authorList>
    </citation>
    <scope>NUCLEOTIDE SEQUENCE</scope>
    <source>
        <strain evidence="1">SO-26</strain>
    </source>
</reference>
<organism evidence="1 2">
    <name type="scientific">Campylobacter jejuni</name>
    <dbReference type="NCBI Taxonomy" id="197"/>
    <lineage>
        <taxon>Bacteria</taxon>
        <taxon>Pseudomonadati</taxon>
        <taxon>Campylobacterota</taxon>
        <taxon>Epsilonproteobacteria</taxon>
        <taxon>Campylobacterales</taxon>
        <taxon>Campylobacteraceae</taxon>
        <taxon>Campylobacter</taxon>
    </lineage>
</organism>
<name>A0AAX1Z4R0_CAMJU</name>
<reference evidence="1" key="1">
    <citation type="submission" date="2018-01" db="EMBL/GenBank/DDBJ databases">
        <authorList>
            <person name="Kovanen S."/>
            <person name="Nieminen T."/>
            <person name="Pohja-Mykra M."/>
            <person name="Raunio-Saarnisto M."/>
            <person name="Sauvala M."/>
            <person name="Fredriksson-Ahomaa M."/>
            <person name="Hanninen M.-L."/>
            <person name="Kivisto R."/>
        </authorList>
    </citation>
    <scope>NUCLEOTIDE SEQUENCE</scope>
    <source>
        <strain evidence="1">SO-26</strain>
    </source>
</reference>
<dbReference type="EMBL" id="PQZD01000003">
    <property type="protein sequence ID" value="RTI48452.1"/>
    <property type="molecule type" value="Genomic_DNA"/>
</dbReference>
<dbReference type="Proteomes" id="UP000287197">
    <property type="component" value="Unassembled WGS sequence"/>
</dbReference>